<proteinExistence type="predicted"/>
<name>A0A5J4WQ54_9EUKA</name>
<dbReference type="EMBL" id="SNRW01001216">
    <property type="protein sequence ID" value="KAA6397277.1"/>
    <property type="molecule type" value="Genomic_DNA"/>
</dbReference>
<evidence type="ECO:0000313" key="1">
    <source>
        <dbReference type="EMBL" id="KAA6397277.1"/>
    </source>
</evidence>
<comment type="caution">
    <text evidence="1">The sequence shown here is derived from an EMBL/GenBank/DDBJ whole genome shotgun (WGS) entry which is preliminary data.</text>
</comment>
<protein>
    <submittedName>
        <fullName evidence="1">Uncharacterized protein</fullName>
    </submittedName>
</protein>
<sequence>MTVDMLSIIKQLVQKVGKDLQWANDNVYKPFIKTFAKPIHGALGPIGQTIDKSLDVVSSILDYCYGAVVQLTTSFYRSFQLGTLGTLGILKIHS</sequence>
<organism evidence="1 2">
    <name type="scientific">Streblomastix strix</name>
    <dbReference type="NCBI Taxonomy" id="222440"/>
    <lineage>
        <taxon>Eukaryota</taxon>
        <taxon>Metamonada</taxon>
        <taxon>Preaxostyla</taxon>
        <taxon>Oxymonadida</taxon>
        <taxon>Streblomastigidae</taxon>
        <taxon>Streblomastix</taxon>
    </lineage>
</organism>
<accession>A0A5J4WQ54</accession>
<dbReference type="Proteomes" id="UP000324800">
    <property type="component" value="Unassembled WGS sequence"/>
</dbReference>
<gene>
    <name evidence="1" type="ORF">EZS28_007195</name>
</gene>
<dbReference type="AlphaFoldDB" id="A0A5J4WQ54"/>
<reference evidence="1 2" key="1">
    <citation type="submission" date="2019-03" db="EMBL/GenBank/DDBJ databases">
        <title>Single cell metagenomics reveals metabolic interactions within the superorganism composed of flagellate Streblomastix strix and complex community of Bacteroidetes bacteria on its surface.</title>
        <authorList>
            <person name="Treitli S.C."/>
            <person name="Kolisko M."/>
            <person name="Husnik F."/>
            <person name="Keeling P."/>
            <person name="Hampl V."/>
        </authorList>
    </citation>
    <scope>NUCLEOTIDE SEQUENCE [LARGE SCALE GENOMIC DNA]</scope>
    <source>
        <strain evidence="1">ST1C</strain>
    </source>
</reference>
<evidence type="ECO:0000313" key="2">
    <source>
        <dbReference type="Proteomes" id="UP000324800"/>
    </source>
</evidence>
<dbReference type="OrthoDB" id="68611at2759"/>